<keyword evidence="5 8" id="KW-0812">Transmembrane</keyword>
<keyword evidence="3" id="KW-0813">Transport</keyword>
<organism evidence="9 10">
    <name type="scientific">Caloranaerobacter azorensis H53214</name>
    <dbReference type="NCBI Taxonomy" id="1156417"/>
    <lineage>
        <taxon>Bacteria</taxon>
        <taxon>Bacillati</taxon>
        <taxon>Bacillota</taxon>
        <taxon>Tissierellia</taxon>
        <taxon>Tissierellales</taxon>
        <taxon>Thermohalobacteraceae</taxon>
        <taxon>Caloranaerobacter</taxon>
    </lineage>
</organism>
<evidence type="ECO:0000256" key="6">
    <source>
        <dbReference type="ARBA" id="ARBA00022989"/>
    </source>
</evidence>
<dbReference type="GO" id="GO:0015105">
    <property type="term" value="F:arsenite transmembrane transporter activity"/>
    <property type="evidence" value="ECO:0007669"/>
    <property type="project" value="TreeGrafter"/>
</dbReference>
<evidence type="ECO:0000256" key="5">
    <source>
        <dbReference type="ARBA" id="ARBA00022692"/>
    </source>
</evidence>
<feature type="transmembrane region" description="Helical" evidence="8">
    <location>
        <begin position="12"/>
        <end position="28"/>
    </location>
</feature>
<dbReference type="PANTHER" id="PTHR43057">
    <property type="entry name" value="ARSENITE EFFLUX TRANSPORTER"/>
    <property type="match status" value="1"/>
</dbReference>
<keyword evidence="7 8" id="KW-0472">Membrane</keyword>
<dbReference type="RefSeq" id="WP_035162894.1">
    <property type="nucleotide sequence ID" value="NZ_AZTB01000016.1"/>
</dbReference>
<dbReference type="AlphaFoldDB" id="A0A096BIZ5"/>
<keyword evidence="6 8" id="KW-1133">Transmembrane helix</keyword>
<feature type="transmembrane region" description="Helical" evidence="8">
    <location>
        <begin position="97"/>
        <end position="119"/>
    </location>
</feature>
<dbReference type="EMBL" id="AZTB01000016">
    <property type="protein sequence ID" value="KGG80728.1"/>
    <property type="molecule type" value="Genomic_DNA"/>
</dbReference>
<evidence type="ECO:0000256" key="8">
    <source>
        <dbReference type="SAM" id="Phobius"/>
    </source>
</evidence>
<evidence type="ECO:0000256" key="4">
    <source>
        <dbReference type="ARBA" id="ARBA00022475"/>
    </source>
</evidence>
<sequence length="316" mass="34869">MKVLDYVKSKLPYFILAMMILGLINGYLNDVGYLKKLVTPTLFLMIYPMMINLKVTDLFNGFKNPKPLILSVVINFLISPIIAFGLSKVFFKNSPMLMVGLILISLIPTSGMTASWTGLANGNMKTALVMISGNLLLSILIIPLYMKLFLGEVVTINTISIINSLLKVVIIPLILGDLTRRLIIKISGEKRYRELKPNFGSISSLGVLFIVFIAMSLKSKTIISKSELVLYSLIPLVIYYAVLLLISHVVGEKILDKKNRISLVYGTTMRNLTVALGLSLAAFGGSLAVFLIAIGYIIQVPLAAFYMQLVKKQALN</sequence>
<feature type="transmembrane region" description="Helical" evidence="8">
    <location>
        <begin position="272"/>
        <end position="298"/>
    </location>
</feature>
<dbReference type="Proteomes" id="UP000029622">
    <property type="component" value="Unassembled WGS sequence"/>
</dbReference>
<evidence type="ECO:0000256" key="7">
    <source>
        <dbReference type="ARBA" id="ARBA00023136"/>
    </source>
</evidence>
<feature type="transmembrane region" description="Helical" evidence="8">
    <location>
        <begin position="199"/>
        <end position="217"/>
    </location>
</feature>
<feature type="transmembrane region" description="Helical" evidence="8">
    <location>
        <begin position="229"/>
        <end position="251"/>
    </location>
</feature>
<name>A0A096BIZ5_9FIRM</name>
<comment type="caution">
    <text evidence="9">The sequence shown here is derived from an EMBL/GenBank/DDBJ whole genome shotgun (WGS) entry which is preliminary data.</text>
</comment>
<dbReference type="PANTHER" id="PTHR43057:SF1">
    <property type="entry name" value="ARSENICAL-RESISTANCE PROTEIN 3"/>
    <property type="match status" value="1"/>
</dbReference>
<proteinExistence type="inferred from homology"/>
<feature type="transmembrane region" description="Helical" evidence="8">
    <location>
        <begin position="40"/>
        <end position="56"/>
    </location>
</feature>
<dbReference type="Pfam" id="PF01758">
    <property type="entry name" value="SBF"/>
    <property type="match status" value="1"/>
</dbReference>
<evidence type="ECO:0000256" key="2">
    <source>
        <dbReference type="ARBA" id="ARBA00010110"/>
    </source>
</evidence>
<comment type="subcellular location">
    <subcellularLocation>
        <location evidence="1">Cell membrane</location>
        <topology evidence="1">Multi-pass membrane protein</topology>
    </subcellularLocation>
</comment>
<gene>
    <name evidence="9" type="ORF">Y919_04635</name>
</gene>
<keyword evidence="4" id="KW-1003">Cell membrane</keyword>
<protein>
    <submittedName>
        <fullName evidence="9">Bile acid:sodium symporter</fullName>
    </submittedName>
</protein>
<dbReference type="InterPro" id="IPR004706">
    <property type="entry name" value="Arsenical-R_Acr3"/>
</dbReference>
<evidence type="ECO:0000313" key="10">
    <source>
        <dbReference type="Proteomes" id="UP000029622"/>
    </source>
</evidence>
<accession>A0A096BIZ5</accession>
<dbReference type="Gene3D" id="1.20.1530.20">
    <property type="match status" value="1"/>
</dbReference>
<dbReference type="InterPro" id="IPR002657">
    <property type="entry name" value="BilAc:Na_symport/Acr3"/>
</dbReference>
<dbReference type="GO" id="GO:0015297">
    <property type="term" value="F:antiporter activity"/>
    <property type="evidence" value="ECO:0007669"/>
    <property type="project" value="InterPro"/>
</dbReference>
<feature type="transmembrane region" description="Helical" evidence="8">
    <location>
        <begin position="126"/>
        <end position="146"/>
    </location>
</feature>
<evidence type="ECO:0000256" key="3">
    <source>
        <dbReference type="ARBA" id="ARBA00022448"/>
    </source>
</evidence>
<dbReference type="InterPro" id="IPR038770">
    <property type="entry name" value="Na+/solute_symporter_sf"/>
</dbReference>
<dbReference type="GO" id="GO:0015104">
    <property type="term" value="F:antimonite transmembrane transporter activity"/>
    <property type="evidence" value="ECO:0007669"/>
    <property type="project" value="TreeGrafter"/>
</dbReference>
<comment type="similarity">
    <text evidence="2">Belongs to the arsenical resistance-3 (ACR3) (TC 2.A.59) family.</text>
</comment>
<reference evidence="9 10" key="1">
    <citation type="submission" date="2013-12" db="EMBL/GenBank/DDBJ databases">
        <title>Draft genome sequence of Caloranaerobacter sp. H53214.</title>
        <authorList>
            <person name="Jiang L.J."/>
            <person name="Shao Z.Z."/>
            <person name="Long M.N."/>
        </authorList>
    </citation>
    <scope>NUCLEOTIDE SEQUENCE [LARGE SCALE GENOMIC DNA]</scope>
    <source>
        <strain evidence="9 10">H53214</strain>
    </source>
</reference>
<feature type="transmembrane region" description="Helical" evidence="8">
    <location>
        <begin position="68"/>
        <end position="91"/>
    </location>
</feature>
<feature type="transmembrane region" description="Helical" evidence="8">
    <location>
        <begin position="158"/>
        <end position="178"/>
    </location>
</feature>
<evidence type="ECO:0000313" key="9">
    <source>
        <dbReference type="EMBL" id="KGG80728.1"/>
    </source>
</evidence>
<dbReference type="STRING" id="1156417.Y919_04635"/>
<evidence type="ECO:0000256" key="1">
    <source>
        <dbReference type="ARBA" id="ARBA00004651"/>
    </source>
</evidence>
<dbReference type="GO" id="GO:0005886">
    <property type="term" value="C:plasma membrane"/>
    <property type="evidence" value="ECO:0007669"/>
    <property type="project" value="UniProtKB-SubCell"/>
</dbReference>